<feature type="DNA-binding region" description="Homeobox" evidence="3">
    <location>
        <begin position="94"/>
        <end position="140"/>
    </location>
</feature>
<keyword evidence="2 3" id="KW-0539">Nucleus</keyword>
<dbReference type="GO" id="GO:0005634">
    <property type="term" value="C:nucleus"/>
    <property type="evidence" value="ECO:0007669"/>
    <property type="project" value="UniProtKB-SubCell"/>
</dbReference>
<dbReference type="InterPro" id="IPR001356">
    <property type="entry name" value="HD"/>
</dbReference>
<dbReference type="GO" id="GO:0000981">
    <property type="term" value="F:DNA-binding transcription factor activity, RNA polymerase II-specific"/>
    <property type="evidence" value="ECO:0007669"/>
    <property type="project" value="TreeGrafter"/>
</dbReference>
<evidence type="ECO:0000256" key="3">
    <source>
        <dbReference type="PROSITE-ProRule" id="PRU00108"/>
    </source>
</evidence>
<organism evidence="7 8">
    <name type="scientific">Frankliniella fusca</name>
    <dbReference type="NCBI Taxonomy" id="407009"/>
    <lineage>
        <taxon>Eukaryota</taxon>
        <taxon>Metazoa</taxon>
        <taxon>Ecdysozoa</taxon>
        <taxon>Arthropoda</taxon>
        <taxon>Hexapoda</taxon>
        <taxon>Insecta</taxon>
        <taxon>Pterygota</taxon>
        <taxon>Neoptera</taxon>
        <taxon>Paraneoptera</taxon>
        <taxon>Thysanoptera</taxon>
        <taxon>Terebrantia</taxon>
        <taxon>Thripoidea</taxon>
        <taxon>Thripidae</taxon>
        <taxon>Frankliniella</taxon>
    </lineage>
</organism>
<evidence type="ECO:0000313" key="8">
    <source>
        <dbReference type="Proteomes" id="UP001219518"/>
    </source>
</evidence>
<dbReference type="PANTHER" id="PTHR24341">
    <property type="entry name" value="HOMEOBOX PROTEIN ENGRAILED"/>
    <property type="match status" value="1"/>
</dbReference>
<evidence type="ECO:0000313" key="7">
    <source>
        <dbReference type="EMBL" id="KAK3923636.1"/>
    </source>
</evidence>
<feature type="domain" description="Homeobox" evidence="6">
    <location>
        <begin position="92"/>
        <end position="139"/>
    </location>
</feature>
<dbReference type="SUPFAM" id="SSF46689">
    <property type="entry name" value="Homeodomain-like"/>
    <property type="match status" value="1"/>
</dbReference>
<dbReference type="CDD" id="cd00086">
    <property type="entry name" value="homeodomain"/>
    <property type="match status" value="1"/>
</dbReference>
<keyword evidence="3 4" id="KW-0238">DNA-binding</keyword>
<dbReference type="PROSITE" id="PS50071">
    <property type="entry name" value="HOMEOBOX_2"/>
    <property type="match status" value="1"/>
</dbReference>
<evidence type="ECO:0000259" key="6">
    <source>
        <dbReference type="PROSITE" id="PS50071"/>
    </source>
</evidence>
<gene>
    <name evidence="7" type="ORF">KUF71_002044</name>
</gene>
<dbReference type="SMART" id="SM00389">
    <property type="entry name" value="HOX"/>
    <property type="match status" value="1"/>
</dbReference>
<evidence type="ECO:0000256" key="4">
    <source>
        <dbReference type="RuleBase" id="RU000682"/>
    </source>
</evidence>
<dbReference type="PANTHER" id="PTHR24341:SF6">
    <property type="entry name" value="HOMEOBOX PROTEIN INVECTED"/>
    <property type="match status" value="1"/>
</dbReference>
<evidence type="ECO:0000256" key="5">
    <source>
        <dbReference type="SAM" id="MobiDB-lite"/>
    </source>
</evidence>
<sequence length="154" mass="17058">MSRPGASRRRALEQPPPALATRESVGPPPGPLRERSRAGAAPAHASPNRNTTPRSPSPRSPAHQPDGHFEWLQCTRYRPPKLPRSRRRDGPAQRRLPRIPFSLQQVAVLEARFSTSQYLSSADVSELSAQLELPEARVREESFCHAILDESGMG</sequence>
<proteinExistence type="predicted"/>
<feature type="region of interest" description="Disordered" evidence="5">
    <location>
        <begin position="1"/>
        <end position="98"/>
    </location>
</feature>
<dbReference type="EMBL" id="JAHWGI010001147">
    <property type="protein sequence ID" value="KAK3923636.1"/>
    <property type="molecule type" value="Genomic_DNA"/>
</dbReference>
<evidence type="ECO:0000256" key="1">
    <source>
        <dbReference type="ARBA" id="ARBA00004123"/>
    </source>
</evidence>
<dbReference type="AlphaFoldDB" id="A0AAE1HLN5"/>
<feature type="compositionally biased region" description="Basic residues" evidence="5">
    <location>
        <begin position="78"/>
        <end position="87"/>
    </location>
</feature>
<reference evidence="7" key="2">
    <citation type="journal article" date="2023" name="BMC Genomics">
        <title>Pest status, molecular evolution, and epigenetic factors derived from the genome assembly of Frankliniella fusca, a thysanopteran phytovirus vector.</title>
        <authorList>
            <person name="Catto M.A."/>
            <person name="Labadie P.E."/>
            <person name="Jacobson A.L."/>
            <person name="Kennedy G.G."/>
            <person name="Srinivasan R."/>
            <person name="Hunt B.G."/>
        </authorList>
    </citation>
    <scope>NUCLEOTIDE SEQUENCE</scope>
    <source>
        <strain evidence="7">PL_HMW_Pooled</strain>
    </source>
</reference>
<comment type="subcellular location">
    <subcellularLocation>
        <location evidence="1 3 4">Nucleus</location>
    </subcellularLocation>
</comment>
<dbReference type="GO" id="GO:0000978">
    <property type="term" value="F:RNA polymerase II cis-regulatory region sequence-specific DNA binding"/>
    <property type="evidence" value="ECO:0007669"/>
    <property type="project" value="TreeGrafter"/>
</dbReference>
<keyword evidence="3 4" id="KW-0371">Homeobox</keyword>
<reference evidence="7" key="1">
    <citation type="submission" date="2021-07" db="EMBL/GenBank/DDBJ databases">
        <authorList>
            <person name="Catto M.A."/>
            <person name="Jacobson A."/>
            <person name="Kennedy G."/>
            <person name="Labadie P."/>
            <person name="Hunt B.G."/>
            <person name="Srinivasan R."/>
        </authorList>
    </citation>
    <scope>NUCLEOTIDE SEQUENCE</scope>
    <source>
        <strain evidence="7">PL_HMW_Pooled</strain>
        <tissue evidence="7">Head</tissue>
    </source>
</reference>
<protein>
    <submittedName>
        <fullName evidence="7">Segmentation polarity homeobox protein engrailed</fullName>
    </submittedName>
</protein>
<keyword evidence="8" id="KW-1185">Reference proteome</keyword>
<dbReference type="GO" id="GO:0030182">
    <property type="term" value="P:neuron differentiation"/>
    <property type="evidence" value="ECO:0007669"/>
    <property type="project" value="TreeGrafter"/>
</dbReference>
<dbReference type="InterPro" id="IPR009057">
    <property type="entry name" value="Homeodomain-like_sf"/>
</dbReference>
<dbReference type="InterPro" id="IPR050720">
    <property type="entry name" value="Engrailed_Homeobox_TFs"/>
</dbReference>
<dbReference type="Proteomes" id="UP001219518">
    <property type="component" value="Unassembled WGS sequence"/>
</dbReference>
<dbReference type="Pfam" id="PF00046">
    <property type="entry name" value="Homeodomain"/>
    <property type="match status" value="1"/>
</dbReference>
<evidence type="ECO:0000256" key="2">
    <source>
        <dbReference type="ARBA" id="ARBA00023242"/>
    </source>
</evidence>
<dbReference type="Gene3D" id="1.10.10.60">
    <property type="entry name" value="Homeodomain-like"/>
    <property type="match status" value="1"/>
</dbReference>
<accession>A0AAE1HLN5</accession>
<name>A0AAE1HLN5_9NEOP</name>
<comment type="caution">
    <text evidence="7">The sequence shown here is derived from an EMBL/GenBank/DDBJ whole genome shotgun (WGS) entry which is preliminary data.</text>
</comment>